<dbReference type="InterPro" id="IPR029068">
    <property type="entry name" value="Glyas_Bleomycin-R_OHBP_Dase"/>
</dbReference>
<accession>A0AAJ3TQ87</accession>
<evidence type="ECO:0000313" key="2">
    <source>
        <dbReference type="EMBL" id="OPB79524.1"/>
    </source>
</evidence>
<dbReference type="KEGG" id="ego:BBD34_02760"/>
<dbReference type="InterPro" id="IPR052537">
    <property type="entry name" value="Extradiol_RC_dioxygenase"/>
</dbReference>
<evidence type="ECO:0000259" key="1">
    <source>
        <dbReference type="PROSITE" id="PS51819"/>
    </source>
</evidence>
<dbReference type="CDD" id="cd08346">
    <property type="entry name" value="PcpA_N_like"/>
    <property type="match status" value="1"/>
</dbReference>
<dbReference type="SUPFAM" id="SSF54593">
    <property type="entry name" value="Glyoxalase/Bleomycin resistance protein/Dihydroxybiphenyl dioxygenase"/>
    <property type="match status" value="1"/>
</dbReference>
<sequence length="310" mass="34997">MENKILGLHHITAIADNAKRNLDFYTKILGVRLVKKTVNFDDPGTYHFYFGNETGTPGTILTFFPWEGIGQGKNGAGMATHIGYSVPKGSLEFWKDRLTQNGFPVEEGDRFGEKMISFKDPDGLQLQFIEPENNDSRNGWLIEGIDDNHALKGFHNVTLTLQKAEPTVKVLTDILGYHLEKQESSNYRFATDTIDTANLVDIIENASIPYGRNAAGTNHHIAFRVKDENTLMEYREKVLSAGLQITSKIDRDYFFSLYFREPGGVLFEIATDNPGFMRDETLEELGTHLKLPKQHEGIRSKIEDALPNLL</sequence>
<proteinExistence type="predicted"/>
<dbReference type="Gene3D" id="3.10.180.10">
    <property type="entry name" value="2,3-Dihydroxybiphenyl 1,2-Dioxygenase, domain 1"/>
    <property type="match status" value="2"/>
</dbReference>
<dbReference type="PANTHER" id="PTHR36110">
    <property type="entry name" value="RING-CLEAVING DIOXYGENASE MHQE-RELATED"/>
    <property type="match status" value="1"/>
</dbReference>
<evidence type="ECO:0000313" key="3">
    <source>
        <dbReference type="Proteomes" id="UP000190816"/>
    </source>
</evidence>
<dbReference type="Proteomes" id="UP000190816">
    <property type="component" value="Unassembled WGS sequence"/>
</dbReference>
<dbReference type="InterPro" id="IPR037523">
    <property type="entry name" value="VOC_core"/>
</dbReference>
<dbReference type="PROSITE" id="PS51819">
    <property type="entry name" value="VOC"/>
    <property type="match status" value="2"/>
</dbReference>
<name>A0AAJ3TQ87_9FLAO</name>
<feature type="domain" description="VOC" evidence="1">
    <location>
        <begin position="7"/>
        <end position="131"/>
    </location>
</feature>
<organism evidence="2 3">
    <name type="scientific">Elizabethkingia ursingii</name>
    <dbReference type="NCBI Taxonomy" id="1756150"/>
    <lineage>
        <taxon>Bacteria</taxon>
        <taxon>Pseudomonadati</taxon>
        <taxon>Bacteroidota</taxon>
        <taxon>Flavobacteriia</taxon>
        <taxon>Flavobacteriales</taxon>
        <taxon>Weeksellaceae</taxon>
        <taxon>Elizabethkingia</taxon>
    </lineage>
</organism>
<feature type="domain" description="VOC" evidence="1">
    <location>
        <begin position="153"/>
        <end position="272"/>
    </location>
</feature>
<dbReference type="PANTHER" id="PTHR36110:SF2">
    <property type="entry name" value="RING-CLEAVING DIOXYGENASE MHQE-RELATED"/>
    <property type="match status" value="1"/>
</dbReference>
<dbReference type="AlphaFoldDB" id="A0AAJ3TQ87"/>
<dbReference type="RefSeq" id="WP_078402266.1">
    <property type="nucleotide sequence ID" value="NZ_CP016377.1"/>
</dbReference>
<protein>
    <submittedName>
        <fullName evidence="2">Diguanylate cyclase</fullName>
    </submittedName>
</protein>
<dbReference type="InterPro" id="IPR004360">
    <property type="entry name" value="Glyas_Fos-R_dOase_dom"/>
</dbReference>
<reference evidence="2 3" key="1">
    <citation type="submission" date="2016-06" db="EMBL/GenBank/DDBJ databases">
        <authorList>
            <person name="Nicholson A.C."/>
        </authorList>
    </citation>
    <scope>NUCLEOTIDE SEQUENCE [LARGE SCALE GENOMIC DNA]</scope>
    <source>
        <strain evidence="2 3">G4123</strain>
    </source>
</reference>
<dbReference type="Pfam" id="PF00903">
    <property type="entry name" value="Glyoxalase"/>
    <property type="match status" value="2"/>
</dbReference>
<dbReference type="EMBL" id="MAIC01000004">
    <property type="protein sequence ID" value="OPB79524.1"/>
    <property type="molecule type" value="Genomic_DNA"/>
</dbReference>
<gene>
    <name evidence="2" type="ORF">BAY32_17675</name>
</gene>
<comment type="caution">
    <text evidence="2">The sequence shown here is derived from an EMBL/GenBank/DDBJ whole genome shotgun (WGS) entry which is preliminary data.</text>
</comment>
<dbReference type="CDD" id="cd08347">
    <property type="entry name" value="PcpA_C_like"/>
    <property type="match status" value="1"/>
</dbReference>